<keyword evidence="3" id="KW-0812">Transmembrane</keyword>
<dbReference type="InterPro" id="IPR007894">
    <property type="entry name" value="MASE2"/>
</dbReference>
<dbReference type="SUPFAM" id="SSF55073">
    <property type="entry name" value="Nucleotide cyclase"/>
    <property type="match status" value="1"/>
</dbReference>
<feature type="transmembrane region" description="Helical" evidence="3">
    <location>
        <begin position="55"/>
        <end position="74"/>
    </location>
</feature>
<dbReference type="InterPro" id="IPR000160">
    <property type="entry name" value="GGDEF_dom"/>
</dbReference>
<dbReference type="Proteomes" id="UP000252174">
    <property type="component" value="Unassembled WGS sequence"/>
</dbReference>
<dbReference type="GO" id="GO:0005886">
    <property type="term" value="C:plasma membrane"/>
    <property type="evidence" value="ECO:0007669"/>
    <property type="project" value="TreeGrafter"/>
</dbReference>
<comment type="caution">
    <text evidence="5">The sequence shown here is derived from an EMBL/GenBank/DDBJ whole genome shotgun (WGS) entry which is preliminary data.</text>
</comment>
<feature type="transmembrane region" description="Helical" evidence="3">
    <location>
        <begin position="158"/>
        <end position="176"/>
    </location>
</feature>
<dbReference type="GO" id="GO:0052621">
    <property type="term" value="F:diguanylate cyclase activity"/>
    <property type="evidence" value="ECO:0007669"/>
    <property type="project" value="UniProtKB-EC"/>
</dbReference>
<dbReference type="FunFam" id="3.30.70.270:FF:000001">
    <property type="entry name" value="Diguanylate cyclase domain protein"/>
    <property type="match status" value="1"/>
</dbReference>
<dbReference type="GO" id="GO:1902201">
    <property type="term" value="P:negative regulation of bacterial-type flagellum-dependent cell motility"/>
    <property type="evidence" value="ECO:0007669"/>
    <property type="project" value="TreeGrafter"/>
</dbReference>
<keyword evidence="6" id="KW-1185">Reference proteome</keyword>
<protein>
    <recommendedName>
        <fullName evidence="1">diguanylate cyclase</fullName>
        <ecNumber evidence="1">2.7.7.65</ecNumber>
    </recommendedName>
</protein>
<sequence length="376" mass="41147">MNILSTAGSKAPVSDSMTRSVHWVVRMNHRNRTMSFVWVLLMLASHMWERGYGPVAWMLLCLQFLVYPHVVYFVAARSKNQLRTELGNMLLDGLMFGIWMAALKFPLWISFTLFICAGINMTVFRGAAGALLAAAVIACGTLVGAAVFGLHAEPATGTLTTSLSIATLSLYLLVVAKDAYARSVMLFQTRQQLRAKMDEVMALQQQLQEQSTQDPLTGLFNRRYLGDAMARELSRCARSGLPLSILLVDIDHFKRINDAFGHQAGDAVIVHLAQLLREHARAADVVCRYGGEEFLLLCPEMPLAAALERAQQYRTSFAAQPLQAGAVSIAVTLSAGVATFPQQGESAEALIRSADQALYRAKAAGRNRIEVASLAQ</sequence>
<keyword evidence="3" id="KW-0472">Membrane</keyword>
<dbReference type="SMART" id="SM00267">
    <property type="entry name" value="GGDEF"/>
    <property type="match status" value="1"/>
</dbReference>
<dbReference type="PROSITE" id="PS50887">
    <property type="entry name" value="GGDEF"/>
    <property type="match status" value="1"/>
</dbReference>
<dbReference type="InterPro" id="IPR043128">
    <property type="entry name" value="Rev_trsase/Diguanyl_cyclase"/>
</dbReference>
<dbReference type="PANTHER" id="PTHR45138">
    <property type="entry name" value="REGULATORY COMPONENTS OF SENSORY TRANSDUCTION SYSTEM"/>
    <property type="match status" value="1"/>
</dbReference>
<dbReference type="InterPro" id="IPR050469">
    <property type="entry name" value="Diguanylate_Cyclase"/>
</dbReference>
<dbReference type="PANTHER" id="PTHR45138:SF9">
    <property type="entry name" value="DIGUANYLATE CYCLASE DGCM-RELATED"/>
    <property type="match status" value="1"/>
</dbReference>
<comment type="catalytic activity">
    <reaction evidence="2">
        <text>2 GTP = 3',3'-c-di-GMP + 2 diphosphate</text>
        <dbReference type="Rhea" id="RHEA:24898"/>
        <dbReference type="ChEBI" id="CHEBI:33019"/>
        <dbReference type="ChEBI" id="CHEBI:37565"/>
        <dbReference type="ChEBI" id="CHEBI:58805"/>
        <dbReference type="EC" id="2.7.7.65"/>
    </reaction>
</comment>
<evidence type="ECO:0000313" key="6">
    <source>
        <dbReference type="Proteomes" id="UP000252174"/>
    </source>
</evidence>
<evidence type="ECO:0000259" key="4">
    <source>
        <dbReference type="PROSITE" id="PS50887"/>
    </source>
</evidence>
<keyword evidence="3" id="KW-1133">Transmembrane helix</keyword>
<evidence type="ECO:0000256" key="3">
    <source>
        <dbReference type="SAM" id="Phobius"/>
    </source>
</evidence>
<dbReference type="OrthoDB" id="9813903at2"/>
<dbReference type="CDD" id="cd01949">
    <property type="entry name" value="GGDEF"/>
    <property type="match status" value="1"/>
</dbReference>
<dbReference type="GO" id="GO:0043709">
    <property type="term" value="P:cell adhesion involved in single-species biofilm formation"/>
    <property type="evidence" value="ECO:0007669"/>
    <property type="project" value="TreeGrafter"/>
</dbReference>
<dbReference type="EC" id="2.7.7.65" evidence="1"/>
<evidence type="ECO:0000256" key="2">
    <source>
        <dbReference type="ARBA" id="ARBA00034247"/>
    </source>
</evidence>
<feature type="transmembrane region" description="Helical" evidence="3">
    <location>
        <begin position="131"/>
        <end position="152"/>
    </location>
</feature>
<dbReference type="EMBL" id="QPJU01000002">
    <property type="protein sequence ID" value="RCX10941.1"/>
    <property type="molecule type" value="Genomic_DNA"/>
</dbReference>
<dbReference type="RefSeq" id="WP_114482511.1">
    <property type="nucleotide sequence ID" value="NZ_QPJU01000002.1"/>
</dbReference>
<feature type="domain" description="GGDEF" evidence="4">
    <location>
        <begin position="241"/>
        <end position="374"/>
    </location>
</feature>
<dbReference type="Pfam" id="PF00990">
    <property type="entry name" value="GGDEF"/>
    <property type="match status" value="1"/>
</dbReference>
<proteinExistence type="predicted"/>
<dbReference type="NCBIfam" id="TIGR00254">
    <property type="entry name" value="GGDEF"/>
    <property type="match status" value="1"/>
</dbReference>
<name>A0A369AP30_9BURK</name>
<dbReference type="Pfam" id="PF05230">
    <property type="entry name" value="MASE2"/>
    <property type="match status" value="1"/>
</dbReference>
<organism evidence="5 6">
    <name type="scientific">Extensimonas vulgaris</name>
    <dbReference type="NCBI Taxonomy" id="1031594"/>
    <lineage>
        <taxon>Bacteria</taxon>
        <taxon>Pseudomonadati</taxon>
        <taxon>Pseudomonadota</taxon>
        <taxon>Betaproteobacteria</taxon>
        <taxon>Burkholderiales</taxon>
        <taxon>Comamonadaceae</taxon>
        <taxon>Extensimonas</taxon>
    </lineage>
</organism>
<dbReference type="InterPro" id="IPR029787">
    <property type="entry name" value="Nucleotide_cyclase"/>
</dbReference>
<gene>
    <name evidence="5" type="ORF">DFR45_102343</name>
</gene>
<evidence type="ECO:0000256" key="1">
    <source>
        <dbReference type="ARBA" id="ARBA00012528"/>
    </source>
</evidence>
<evidence type="ECO:0000313" key="5">
    <source>
        <dbReference type="EMBL" id="RCX10941.1"/>
    </source>
</evidence>
<reference evidence="5 6" key="1">
    <citation type="submission" date="2018-07" db="EMBL/GenBank/DDBJ databases">
        <title>Genomic Encyclopedia of Type Strains, Phase IV (KMG-IV): sequencing the most valuable type-strain genomes for metagenomic binning, comparative biology and taxonomic classification.</title>
        <authorList>
            <person name="Goeker M."/>
        </authorList>
    </citation>
    <scope>NUCLEOTIDE SEQUENCE [LARGE SCALE GENOMIC DNA]</scope>
    <source>
        <strain evidence="5 6">DSM 100911</strain>
    </source>
</reference>
<dbReference type="Gene3D" id="3.30.70.270">
    <property type="match status" value="1"/>
</dbReference>
<accession>A0A369AP30</accession>
<dbReference type="AlphaFoldDB" id="A0A369AP30"/>